<keyword evidence="3" id="KW-1185">Reference proteome</keyword>
<dbReference type="PANTHER" id="PTHR21733:SF6">
    <property type="entry name" value="HYPHAL_REG_CWP DOMAIN-CONTAINING PROTEIN"/>
    <property type="match status" value="1"/>
</dbReference>
<protein>
    <submittedName>
        <fullName evidence="2">Uncharacterized protein</fullName>
    </submittedName>
</protein>
<dbReference type="InterPro" id="IPR005071">
    <property type="entry name" value="Glycoprotein"/>
</dbReference>
<accession>A0A8R1IQG4</accession>
<reference evidence="3" key="1">
    <citation type="submission" date="2010-08" db="EMBL/GenBank/DDBJ databases">
        <authorList>
            <consortium name="Caenorhabditis japonica Sequencing Consortium"/>
            <person name="Wilson R.K."/>
        </authorList>
    </citation>
    <scope>NUCLEOTIDE SEQUENCE [LARGE SCALE GENOMIC DNA]</scope>
    <source>
        <strain evidence="3">DF5081</strain>
    </source>
</reference>
<dbReference type="GO" id="GO:0045121">
    <property type="term" value="C:membrane raft"/>
    <property type="evidence" value="ECO:0007669"/>
    <property type="project" value="TreeGrafter"/>
</dbReference>
<evidence type="ECO:0000313" key="2">
    <source>
        <dbReference type="EnsemblMetazoa" id="CJA41350.1"/>
    </source>
</evidence>
<sequence length="460" mass="49724">MRKTVILTFWLISCVACFTSTSHKLKVFNNTTFTRVPNVLAGSKLYLASFDLMVQLAKITLLSDGNTITLDKLVKRIDNDGFQIGWPISSDLFISTSNPENVTEALTGGIFLITPTMAKDPNLLVYVVRGSMTLDRSNSPNSTIVFLNLHIPNNGNPAYMGFTHTRVENIIQPKTTSISFYSGEPDDYYGDVENKNTTNKRIFANPLLIGNPQIDSPIFFENIDPIQYSLEVWVMRAVGPIKLDVSDIYVDTTSIQSNASTVTGMSNSQLFTYNSSVNFLPATENIGTSGIMVATDLFSRSNVSVTLNGNNQMSETLKFPSENVRNNISTLPWLVESIQIVPSNIISGIYFVQYFRIVSGIAPTPTPTEKASASTGFSNIASASTGFSNIASASTGFSNIATASTGSSGISASTFSASPSSAATPTPVPISTSTNSIETSSKLFPILPILIATLHFYVFV</sequence>
<name>A0A8R1IQG4_CAEJA</name>
<evidence type="ECO:0000256" key="1">
    <source>
        <dbReference type="SAM" id="SignalP"/>
    </source>
</evidence>
<dbReference type="Proteomes" id="UP000005237">
    <property type="component" value="Unassembled WGS sequence"/>
</dbReference>
<dbReference type="EnsemblMetazoa" id="CJA41350.1">
    <property type="protein sequence ID" value="CJA41350.1"/>
    <property type="gene ID" value="WBGene00217198"/>
</dbReference>
<dbReference type="AlphaFoldDB" id="A0A8R1IQG4"/>
<dbReference type="PANTHER" id="PTHR21733">
    <property type="entry name" value="CUB_2 DOMAIN-CONTAINING PROTEIN-RELATED-RELATED"/>
    <property type="match status" value="1"/>
</dbReference>
<organism evidence="2 3">
    <name type="scientific">Caenorhabditis japonica</name>
    <dbReference type="NCBI Taxonomy" id="281687"/>
    <lineage>
        <taxon>Eukaryota</taxon>
        <taxon>Metazoa</taxon>
        <taxon>Ecdysozoa</taxon>
        <taxon>Nematoda</taxon>
        <taxon>Chromadorea</taxon>
        <taxon>Rhabditida</taxon>
        <taxon>Rhabditina</taxon>
        <taxon>Rhabditomorpha</taxon>
        <taxon>Rhabditoidea</taxon>
        <taxon>Rhabditidae</taxon>
        <taxon>Peloderinae</taxon>
        <taxon>Caenorhabditis</taxon>
    </lineage>
</organism>
<feature type="chain" id="PRO_5035731589" evidence="1">
    <location>
        <begin position="18"/>
        <end position="460"/>
    </location>
</feature>
<reference evidence="2" key="2">
    <citation type="submission" date="2022-06" db="UniProtKB">
        <authorList>
            <consortium name="EnsemblMetazoa"/>
        </authorList>
    </citation>
    <scope>IDENTIFICATION</scope>
    <source>
        <strain evidence="2">DF5081</strain>
    </source>
</reference>
<feature type="signal peptide" evidence="1">
    <location>
        <begin position="1"/>
        <end position="17"/>
    </location>
</feature>
<proteinExistence type="predicted"/>
<keyword evidence="1" id="KW-0732">Signal</keyword>
<evidence type="ECO:0000313" key="3">
    <source>
        <dbReference type="Proteomes" id="UP000005237"/>
    </source>
</evidence>
<dbReference type="Pfam" id="PF03409">
    <property type="entry name" value="Glycoprotein"/>
    <property type="match status" value="1"/>
</dbReference>
<dbReference type="GO" id="GO:0045087">
    <property type="term" value="P:innate immune response"/>
    <property type="evidence" value="ECO:0007669"/>
    <property type="project" value="TreeGrafter"/>
</dbReference>